<keyword evidence="2" id="KW-1185">Reference proteome</keyword>
<reference evidence="1 2" key="1">
    <citation type="submission" date="2019-06" db="EMBL/GenBank/DDBJ databases">
        <title>Genome Sequence of the Brown Rot Fungal Pathogen Monilinia laxa.</title>
        <authorList>
            <person name="De Miccolis Angelini R.M."/>
            <person name="Landi L."/>
            <person name="Abate D."/>
            <person name="Pollastro S."/>
            <person name="Romanazzi G."/>
            <person name="Faretra F."/>
        </authorList>
    </citation>
    <scope>NUCLEOTIDE SEQUENCE [LARGE SCALE GENOMIC DNA]</scope>
    <source>
        <strain evidence="1 2">Mlax316</strain>
    </source>
</reference>
<dbReference type="EMBL" id="VIGI01000006">
    <property type="protein sequence ID" value="KAB8298886.1"/>
    <property type="molecule type" value="Genomic_DNA"/>
</dbReference>
<sequence length="96" mass="11175">MNDTEFLSANHVLFISEFLSSGPTYPRSIGIRHHECMYLPTFHPSLNLVFIRPFIHPEDNHLIQIMHSCTSWKLIFLYAPRVHICVHCIPCSVGLW</sequence>
<evidence type="ECO:0000313" key="2">
    <source>
        <dbReference type="Proteomes" id="UP000326757"/>
    </source>
</evidence>
<proteinExistence type="predicted"/>
<accession>A0A5N6K834</accession>
<comment type="caution">
    <text evidence="1">The sequence shown here is derived from an EMBL/GenBank/DDBJ whole genome shotgun (WGS) entry which is preliminary data.</text>
</comment>
<dbReference type="Proteomes" id="UP000326757">
    <property type="component" value="Unassembled WGS sequence"/>
</dbReference>
<name>A0A5N6K834_MONLA</name>
<organism evidence="1 2">
    <name type="scientific">Monilinia laxa</name>
    <name type="common">Brown rot fungus</name>
    <name type="synonym">Sclerotinia laxa</name>
    <dbReference type="NCBI Taxonomy" id="61186"/>
    <lineage>
        <taxon>Eukaryota</taxon>
        <taxon>Fungi</taxon>
        <taxon>Dikarya</taxon>
        <taxon>Ascomycota</taxon>
        <taxon>Pezizomycotina</taxon>
        <taxon>Leotiomycetes</taxon>
        <taxon>Helotiales</taxon>
        <taxon>Sclerotiniaceae</taxon>
        <taxon>Monilinia</taxon>
    </lineage>
</organism>
<protein>
    <submittedName>
        <fullName evidence="1">Uncharacterized protein</fullName>
    </submittedName>
</protein>
<dbReference type="AlphaFoldDB" id="A0A5N6K834"/>
<evidence type="ECO:0000313" key="1">
    <source>
        <dbReference type="EMBL" id="KAB8298886.1"/>
    </source>
</evidence>
<gene>
    <name evidence="1" type="ORF">EYC80_001044</name>
</gene>